<organism evidence="5">
    <name type="scientific">Nakamurella sp. A5-74</name>
    <dbReference type="NCBI Taxonomy" id="3158264"/>
    <lineage>
        <taxon>Bacteria</taxon>
        <taxon>Bacillati</taxon>
        <taxon>Actinomycetota</taxon>
        <taxon>Actinomycetes</taxon>
        <taxon>Nakamurellales</taxon>
        <taxon>Nakamurellaceae</taxon>
        <taxon>Nakamurella</taxon>
    </lineage>
</organism>
<dbReference type="Gene3D" id="3.40.190.10">
    <property type="entry name" value="Periplasmic binding protein-like II"/>
    <property type="match status" value="2"/>
</dbReference>
<gene>
    <name evidence="5" type="ORF">ABLG96_08700</name>
</gene>
<feature type="domain" description="Solute-binding protein family 3/N-terminal" evidence="4">
    <location>
        <begin position="104"/>
        <end position="337"/>
    </location>
</feature>
<dbReference type="SMART" id="SM00062">
    <property type="entry name" value="PBPb"/>
    <property type="match status" value="1"/>
</dbReference>
<dbReference type="PROSITE" id="PS51257">
    <property type="entry name" value="PROKAR_LIPOPROTEIN"/>
    <property type="match status" value="1"/>
</dbReference>
<dbReference type="InterPro" id="IPR001638">
    <property type="entry name" value="Solute-binding_3/MltF_N"/>
</dbReference>
<evidence type="ECO:0000256" key="3">
    <source>
        <dbReference type="SAM" id="SignalP"/>
    </source>
</evidence>
<name>A0AAU8DSR7_9ACTN</name>
<dbReference type="AlphaFoldDB" id="A0AAU8DSR7"/>
<dbReference type="EMBL" id="CP159218">
    <property type="protein sequence ID" value="XCG65347.1"/>
    <property type="molecule type" value="Genomic_DNA"/>
</dbReference>
<accession>A0AAU8DSR7</accession>
<evidence type="ECO:0000256" key="2">
    <source>
        <dbReference type="SAM" id="MobiDB-lite"/>
    </source>
</evidence>
<sequence length="355" mass="36175">MFRLTRHRKSFAAALALTAFTLGACGTSTAVEPAAQPEPAAAGSSAPVSSIGTSAAGSSSAGASTGAEGAAPSINLGPDQNRITTPEVAAIAALVPASIREKGTIVITGFAGSTPPLRFYADDDATVIGSEVDLAYLFADVLGLEVELKSADWAQNFVAIDAGNADAFIGNVTVTQERKEKYDFATYRNDNLAVEVKAGSGLKVTGAKDLAGKSVGVGSGTNQEKILVDWSAENTAAGLEPIAIKYYQNASDYYLAIASGRLDAYFGPNPSAAFHVASTGETEIAGTFSGAGAGLQGEIAVLTKEGNGLAAAFAAAINETIKNGSYGEVLARWNLTNESVAKSEINPPGLPKTES</sequence>
<dbReference type="CDD" id="cd01004">
    <property type="entry name" value="PBP2_MidA_like"/>
    <property type="match status" value="1"/>
</dbReference>
<dbReference type="SUPFAM" id="SSF53850">
    <property type="entry name" value="Periplasmic binding protein-like II"/>
    <property type="match status" value="1"/>
</dbReference>
<dbReference type="PANTHER" id="PTHR35936">
    <property type="entry name" value="MEMBRANE-BOUND LYTIC MUREIN TRANSGLYCOSYLASE F"/>
    <property type="match status" value="1"/>
</dbReference>
<feature type="compositionally biased region" description="Low complexity" evidence="2">
    <location>
        <begin position="57"/>
        <end position="71"/>
    </location>
</feature>
<evidence type="ECO:0000256" key="1">
    <source>
        <dbReference type="ARBA" id="ARBA00022729"/>
    </source>
</evidence>
<dbReference type="RefSeq" id="WP_353650952.1">
    <property type="nucleotide sequence ID" value="NZ_CP159218.1"/>
</dbReference>
<protein>
    <submittedName>
        <fullName evidence="5">ABC transporter substrate-binding protein</fullName>
    </submittedName>
</protein>
<keyword evidence="1 3" id="KW-0732">Signal</keyword>
<evidence type="ECO:0000313" key="5">
    <source>
        <dbReference type="EMBL" id="XCG65347.1"/>
    </source>
</evidence>
<dbReference type="PANTHER" id="PTHR35936:SF19">
    <property type="entry name" value="AMINO-ACID-BINDING PROTEIN YXEM-RELATED"/>
    <property type="match status" value="1"/>
</dbReference>
<feature type="chain" id="PRO_5043605379" evidence="3">
    <location>
        <begin position="25"/>
        <end position="355"/>
    </location>
</feature>
<proteinExistence type="predicted"/>
<evidence type="ECO:0000259" key="4">
    <source>
        <dbReference type="SMART" id="SM00062"/>
    </source>
</evidence>
<feature type="signal peptide" evidence="3">
    <location>
        <begin position="1"/>
        <end position="24"/>
    </location>
</feature>
<feature type="region of interest" description="Disordered" evidence="2">
    <location>
        <begin position="57"/>
        <end position="79"/>
    </location>
</feature>
<reference evidence="5" key="1">
    <citation type="submission" date="2024-05" db="EMBL/GenBank/DDBJ databases">
        <authorList>
            <person name="Cai S.Y."/>
            <person name="Jin L.M."/>
            <person name="Li H.R."/>
        </authorList>
    </citation>
    <scope>NUCLEOTIDE SEQUENCE</scope>
    <source>
        <strain evidence="5">A5-74</strain>
    </source>
</reference>
<dbReference type="Pfam" id="PF00497">
    <property type="entry name" value="SBP_bac_3"/>
    <property type="match status" value="1"/>
</dbReference>